<sequence>MGTDRHAFVVVANRLPVDRIDGAWEASPGGLVSAVAPVVREQAGAWVGWANTHDDSLEPFDFDGMSLVPVSLSHDEHQQYYEGFCNATLWPLHHDLIVAPQYHRSWWRAYREVNARFAQAAVEAAETGATVWVHDYHLQLVPAMIRAQRPDIRIGYFCHIPFPPVEQMAQLPWRDEILRGLLGADVIGLQREADAAKARQAMQKLLGMDPEELRGRVGSYPISIDVEEIRAATESPAVQEMARCFRRDLGDPATLMIGVDRLDYSKGILHRLWAFEELIDDGLLDAQGTCLAQIAVPSREGVRAYQDLRDEVEHTVGRINGRFSTLGGDVIHYSHHSHSTEEAVALYLAADILLVTSLRDGMNLVAKEFATARRGRGGALVLSKFAGAAEELDQAIIVNPYDRAGLKAAIHHAATLSEDEARSRMDAMADTVAAFDVRRWAQAFLHDLRDPASAAALSPSDWWHRPF</sequence>
<keyword evidence="2" id="KW-0808">Transferase</keyword>
<accession>A0A2H1J9N0</accession>
<dbReference type="AlphaFoldDB" id="A0A2H1J9N0"/>
<evidence type="ECO:0000313" key="2">
    <source>
        <dbReference type="EMBL" id="SMX84113.1"/>
    </source>
</evidence>
<dbReference type="SUPFAM" id="SSF53756">
    <property type="entry name" value="UDP-Glycosyltransferase/glycogen phosphorylase"/>
    <property type="match status" value="1"/>
</dbReference>
<reference evidence="3" key="1">
    <citation type="submission" date="2017-03" db="EMBL/GenBank/DDBJ databases">
        <authorList>
            <person name="Monnet C."/>
        </authorList>
    </citation>
    <scope>NUCLEOTIDE SEQUENCE [LARGE SCALE GENOMIC DNA]</scope>
    <source>
        <strain evidence="3">ATCC 49514</strain>
    </source>
</reference>
<dbReference type="Proteomes" id="UP000234382">
    <property type="component" value="Unassembled WGS sequence"/>
</dbReference>
<gene>
    <name evidence="2" type="ORF">BI49514_01771</name>
</gene>
<protein>
    <submittedName>
        <fullName evidence="2">Trehalose 6-phosphate synthase</fullName>
        <ecNumber evidence="2">2.4.1.15</ecNumber>
    </submittedName>
</protein>
<keyword evidence="3" id="KW-1185">Reference proteome</keyword>
<dbReference type="PANTHER" id="PTHR10788">
    <property type="entry name" value="TREHALOSE-6-PHOSPHATE SYNTHASE"/>
    <property type="match status" value="1"/>
</dbReference>
<dbReference type="EMBL" id="FXYX01000010">
    <property type="protein sequence ID" value="SMX84113.1"/>
    <property type="molecule type" value="Genomic_DNA"/>
</dbReference>
<dbReference type="RefSeq" id="WP_101546223.1">
    <property type="nucleotide sequence ID" value="NZ_FXYX01000010.1"/>
</dbReference>
<dbReference type="EC" id="2.4.1.15" evidence="2"/>
<comment type="similarity">
    <text evidence="1">Belongs to the glycosyltransferase 20 family.</text>
</comment>
<organism evidence="2 3">
    <name type="scientific">Brevibacterium iodinum ATCC 49514</name>
    <dbReference type="NCBI Taxonomy" id="1255616"/>
    <lineage>
        <taxon>Bacteria</taxon>
        <taxon>Bacillati</taxon>
        <taxon>Actinomycetota</taxon>
        <taxon>Actinomycetes</taxon>
        <taxon>Micrococcales</taxon>
        <taxon>Brevibacteriaceae</taxon>
        <taxon>Brevibacterium</taxon>
    </lineage>
</organism>
<dbReference type="GO" id="GO:0003825">
    <property type="term" value="F:alpha,alpha-trehalose-phosphate synthase (UDP-forming) activity"/>
    <property type="evidence" value="ECO:0007669"/>
    <property type="project" value="UniProtKB-EC"/>
</dbReference>
<evidence type="ECO:0000256" key="1">
    <source>
        <dbReference type="ARBA" id="ARBA00008799"/>
    </source>
</evidence>
<dbReference type="InterPro" id="IPR001830">
    <property type="entry name" value="Glyco_trans_20"/>
</dbReference>
<keyword evidence="2" id="KW-0328">Glycosyltransferase</keyword>
<dbReference type="PANTHER" id="PTHR10788:SF106">
    <property type="entry name" value="BCDNA.GH08860"/>
    <property type="match status" value="1"/>
</dbReference>
<dbReference type="Gene3D" id="3.40.50.2000">
    <property type="entry name" value="Glycogen Phosphorylase B"/>
    <property type="match status" value="2"/>
</dbReference>
<dbReference type="Pfam" id="PF00982">
    <property type="entry name" value="Glyco_transf_20"/>
    <property type="match status" value="1"/>
</dbReference>
<name>A0A2H1J9N0_9MICO</name>
<evidence type="ECO:0000313" key="3">
    <source>
        <dbReference type="Proteomes" id="UP000234382"/>
    </source>
</evidence>
<dbReference type="GO" id="GO:0005992">
    <property type="term" value="P:trehalose biosynthetic process"/>
    <property type="evidence" value="ECO:0007669"/>
    <property type="project" value="InterPro"/>
</dbReference>
<proteinExistence type="inferred from homology"/>
<dbReference type="CDD" id="cd03788">
    <property type="entry name" value="GT20_TPS"/>
    <property type="match status" value="1"/>
</dbReference>